<feature type="signal peptide" evidence="4">
    <location>
        <begin position="1"/>
        <end position="19"/>
    </location>
</feature>
<organism evidence="5 6">
    <name type="scientific">Kineosporia corallincola</name>
    <dbReference type="NCBI Taxonomy" id="2835133"/>
    <lineage>
        <taxon>Bacteria</taxon>
        <taxon>Bacillati</taxon>
        <taxon>Actinomycetota</taxon>
        <taxon>Actinomycetes</taxon>
        <taxon>Kineosporiales</taxon>
        <taxon>Kineosporiaceae</taxon>
        <taxon>Kineosporia</taxon>
    </lineage>
</organism>
<evidence type="ECO:0000256" key="3">
    <source>
        <dbReference type="ARBA" id="ARBA00022729"/>
    </source>
</evidence>
<dbReference type="Proteomes" id="UP001197247">
    <property type="component" value="Unassembled WGS sequence"/>
</dbReference>
<dbReference type="InterPro" id="IPR006059">
    <property type="entry name" value="SBP"/>
</dbReference>
<dbReference type="PANTHER" id="PTHR30061:SF50">
    <property type="entry name" value="MALTOSE_MALTODEXTRIN-BINDING PERIPLASMIC PROTEIN"/>
    <property type="match status" value="1"/>
</dbReference>
<proteinExistence type="inferred from homology"/>
<keyword evidence="6" id="KW-1185">Reference proteome</keyword>
<feature type="chain" id="PRO_5045562287" evidence="4">
    <location>
        <begin position="20"/>
        <end position="427"/>
    </location>
</feature>
<evidence type="ECO:0000256" key="2">
    <source>
        <dbReference type="ARBA" id="ARBA00022448"/>
    </source>
</evidence>
<evidence type="ECO:0000256" key="4">
    <source>
        <dbReference type="SAM" id="SignalP"/>
    </source>
</evidence>
<accession>A0ABS5TMT9</accession>
<protein>
    <submittedName>
        <fullName evidence="5">Extracellular solute-binding protein</fullName>
    </submittedName>
</protein>
<comment type="caution">
    <text evidence="5">The sequence shown here is derived from an EMBL/GenBank/DDBJ whole genome shotgun (WGS) entry which is preliminary data.</text>
</comment>
<dbReference type="CDD" id="cd14747">
    <property type="entry name" value="PBP2_MalE"/>
    <property type="match status" value="1"/>
</dbReference>
<name>A0ABS5TMT9_9ACTN</name>
<sequence>MKIRALAAVGIATALALSACGGGSDDTASSDTEGAAQTGTIRLWLNGEDTPQELVDYAKTEFEKQNPGSTLEFERQQWTGIVEKLTTSLSSNDSPDVVELGNTQAQAFEAAGALLDITDRKAELGGDDLVQSLVESGSYDGRFYGVPYYGGARIVVYRKDLFKDAGIEIPTTTQEFVDAGVKLKQENSDTEDFSGIYFPGKYWYAALPFIWDNGGDIATQNGGQWTGQLSTPGSVAGLTTVKTIMDTASAAPKDADESKDYLDFCKGRIGMLMGPGWKVGQIVNEDDGCPKLEKDIGAFALPGKTEGTLAPSFLGGSNLAVSAKSEHPELALSLLKILSGDEYQTKLADLGLLPVKKSLLGEVSGDEAAKAQAEAAENTRFTPASENWAGVEAGSVLPDMLVAIAQGKDIATETKTADEAIASALNQ</sequence>
<reference evidence="5 6" key="1">
    <citation type="submission" date="2021-05" db="EMBL/GenBank/DDBJ databases">
        <title>Kineosporia and Streptomyces sp. nov. two new marine actinobacteria isolated from Coral.</title>
        <authorList>
            <person name="Buangrab K."/>
            <person name="Sutthacheep M."/>
            <person name="Yeemin T."/>
            <person name="Harunari E."/>
            <person name="Igarashi Y."/>
            <person name="Kanchanasin P."/>
            <person name="Tanasupawat S."/>
            <person name="Phongsopitanun W."/>
        </authorList>
    </citation>
    <scope>NUCLEOTIDE SEQUENCE [LARGE SCALE GENOMIC DNA]</scope>
    <source>
        <strain evidence="5 6">J2-2</strain>
    </source>
</reference>
<keyword evidence="3 4" id="KW-0732">Signal</keyword>
<dbReference type="RefSeq" id="WP_214157193.1">
    <property type="nucleotide sequence ID" value="NZ_JAHBAY010000007.1"/>
</dbReference>
<dbReference type="Pfam" id="PF01547">
    <property type="entry name" value="SBP_bac_1"/>
    <property type="match status" value="1"/>
</dbReference>
<evidence type="ECO:0000256" key="1">
    <source>
        <dbReference type="ARBA" id="ARBA00008520"/>
    </source>
</evidence>
<evidence type="ECO:0000313" key="6">
    <source>
        <dbReference type="Proteomes" id="UP001197247"/>
    </source>
</evidence>
<keyword evidence="2" id="KW-0813">Transport</keyword>
<comment type="similarity">
    <text evidence="1">Belongs to the bacterial solute-binding protein 1 family.</text>
</comment>
<dbReference type="PANTHER" id="PTHR30061">
    <property type="entry name" value="MALTOSE-BINDING PERIPLASMIC PROTEIN"/>
    <property type="match status" value="1"/>
</dbReference>
<dbReference type="Gene3D" id="3.40.190.10">
    <property type="entry name" value="Periplasmic binding protein-like II"/>
    <property type="match status" value="2"/>
</dbReference>
<dbReference type="EMBL" id="JAHBAY010000007">
    <property type="protein sequence ID" value="MBT0770904.1"/>
    <property type="molecule type" value="Genomic_DNA"/>
</dbReference>
<evidence type="ECO:0000313" key="5">
    <source>
        <dbReference type="EMBL" id="MBT0770904.1"/>
    </source>
</evidence>
<dbReference type="PROSITE" id="PS51257">
    <property type="entry name" value="PROKAR_LIPOPROTEIN"/>
    <property type="match status" value="1"/>
</dbReference>
<gene>
    <name evidence="5" type="ORF">KIH74_18335</name>
</gene>
<dbReference type="SUPFAM" id="SSF53850">
    <property type="entry name" value="Periplasmic binding protein-like II"/>
    <property type="match status" value="1"/>
</dbReference>